<evidence type="ECO:0000256" key="3">
    <source>
        <dbReference type="ARBA" id="ARBA00004922"/>
    </source>
</evidence>
<keyword evidence="7" id="KW-0812">Transmembrane</keyword>
<evidence type="ECO:0000256" key="2">
    <source>
        <dbReference type="ARBA" id="ARBA00004323"/>
    </source>
</evidence>
<keyword evidence="9" id="KW-1133">Transmembrane helix</keyword>
<name>A0AAP0AUL8_9ASPA</name>
<keyword evidence="8" id="KW-0735">Signal-anchor</keyword>
<feature type="domain" description="DUF4094" evidence="14">
    <location>
        <begin position="19"/>
        <end position="111"/>
    </location>
</feature>
<evidence type="ECO:0000256" key="13">
    <source>
        <dbReference type="RuleBase" id="RU363063"/>
    </source>
</evidence>
<proteinExistence type="inferred from homology"/>
<keyword evidence="6" id="KW-0808">Transferase</keyword>
<evidence type="ECO:0000256" key="4">
    <source>
        <dbReference type="ARBA" id="ARBA00008661"/>
    </source>
</evidence>
<dbReference type="PANTHER" id="PTHR11214">
    <property type="entry name" value="BETA-1,3-N-ACETYLGLUCOSAMINYLTRANSFERASE"/>
    <property type="match status" value="1"/>
</dbReference>
<protein>
    <recommendedName>
        <fullName evidence="13">Hexosyltransferase</fullName>
        <ecNumber evidence="13">2.4.1.-</ecNumber>
    </recommendedName>
</protein>
<dbReference type="PANTHER" id="PTHR11214:SF123">
    <property type="entry name" value="BETA-1,6-GALACTOSYLTRANSFERASE GALT31A"/>
    <property type="match status" value="1"/>
</dbReference>
<dbReference type="InterPro" id="IPR002659">
    <property type="entry name" value="Glyco_trans_31"/>
</dbReference>
<keyword evidence="5 13" id="KW-0328">Glycosyltransferase</keyword>
<evidence type="ECO:0000256" key="12">
    <source>
        <dbReference type="ARBA" id="ARBA00023211"/>
    </source>
</evidence>
<reference evidence="15 16" key="1">
    <citation type="journal article" date="2022" name="Nat. Plants">
        <title>Genomes of leafy and leafless Platanthera orchids illuminate the evolution of mycoheterotrophy.</title>
        <authorList>
            <person name="Li M.H."/>
            <person name="Liu K.W."/>
            <person name="Li Z."/>
            <person name="Lu H.C."/>
            <person name="Ye Q.L."/>
            <person name="Zhang D."/>
            <person name="Wang J.Y."/>
            <person name="Li Y.F."/>
            <person name="Zhong Z.M."/>
            <person name="Liu X."/>
            <person name="Yu X."/>
            <person name="Liu D.K."/>
            <person name="Tu X.D."/>
            <person name="Liu B."/>
            <person name="Hao Y."/>
            <person name="Liao X.Y."/>
            <person name="Jiang Y.T."/>
            <person name="Sun W.H."/>
            <person name="Chen J."/>
            <person name="Chen Y.Q."/>
            <person name="Ai Y."/>
            <person name="Zhai J.W."/>
            <person name="Wu S.S."/>
            <person name="Zhou Z."/>
            <person name="Hsiao Y.Y."/>
            <person name="Wu W.L."/>
            <person name="Chen Y.Y."/>
            <person name="Lin Y.F."/>
            <person name="Hsu J.L."/>
            <person name="Li C.Y."/>
            <person name="Wang Z.W."/>
            <person name="Zhao X."/>
            <person name="Zhong W.Y."/>
            <person name="Ma X.K."/>
            <person name="Ma L."/>
            <person name="Huang J."/>
            <person name="Chen G.Z."/>
            <person name="Huang M.Z."/>
            <person name="Huang L."/>
            <person name="Peng D.H."/>
            <person name="Luo Y.B."/>
            <person name="Zou S.Q."/>
            <person name="Chen S.P."/>
            <person name="Lan S."/>
            <person name="Tsai W.C."/>
            <person name="Van de Peer Y."/>
            <person name="Liu Z.J."/>
        </authorList>
    </citation>
    <scope>NUCLEOTIDE SEQUENCE [LARGE SCALE GENOMIC DNA]</scope>
    <source>
        <strain evidence="15">Lor287</strain>
    </source>
</reference>
<keyword evidence="16" id="KW-1185">Reference proteome</keyword>
<dbReference type="InterPro" id="IPR025298">
    <property type="entry name" value="DUF4094"/>
</dbReference>
<evidence type="ECO:0000313" key="15">
    <source>
        <dbReference type="EMBL" id="KAK8916011.1"/>
    </source>
</evidence>
<dbReference type="GO" id="GO:0008378">
    <property type="term" value="F:galactosyltransferase activity"/>
    <property type="evidence" value="ECO:0007669"/>
    <property type="project" value="TreeGrafter"/>
</dbReference>
<keyword evidence="10 13" id="KW-0333">Golgi apparatus</keyword>
<evidence type="ECO:0000256" key="6">
    <source>
        <dbReference type="ARBA" id="ARBA00022679"/>
    </source>
</evidence>
<gene>
    <name evidence="15" type="primary">B3GALT6</name>
    <name evidence="15" type="ORF">KSP39_PZI022735</name>
</gene>
<evidence type="ECO:0000256" key="9">
    <source>
        <dbReference type="ARBA" id="ARBA00022989"/>
    </source>
</evidence>
<comment type="subcellular location">
    <subcellularLocation>
        <location evidence="2 13">Golgi apparatus membrane</location>
        <topology evidence="2 13">Single-pass type II membrane protein</topology>
    </subcellularLocation>
</comment>
<evidence type="ECO:0000256" key="5">
    <source>
        <dbReference type="ARBA" id="ARBA00022676"/>
    </source>
</evidence>
<comment type="pathway">
    <text evidence="3">Protein modification; protein glycosylation.</text>
</comment>
<evidence type="ECO:0000256" key="11">
    <source>
        <dbReference type="ARBA" id="ARBA00023136"/>
    </source>
</evidence>
<dbReference type="FunFam" id="3.90.550.50:FF:000002">
    <property type="entry name" value="Hexosyltransferase"/>
    <property type="match status" value="1"/>
</dbReference>
<evidence type="ECO:0000256" key="10">
    <source>
        <dbReference type="ARBA" id="ARBA00023034"/>
    </source>
</evidence>
<dbReference type="EMBL" id="JBBWWQ010000020">
    <property type="protein sequence ID" value="KAK8916011.1"/>
    <property type="molecule type" value="Genomic_DNA"/>
</dbReference>
<evidence type="ECO:0000259" key="14">
    <source>
        <dbReference type="Pfam" id="PF13334"/>
    </source>
</evidence>
<dbReference type="Pfam" id="PF13334">
    <property type="entry name" value="DUF4094"/>
    <property type="match status" value="1"/>
</dbReference>
<comment type="cofactor">
    <cofactor evidence="1 13">
        <name>Mn(2+)</name>
        <dbReference type="ChEBI" id="CHEBI:29035"/>
    </cofactor>
</comment>
<comment type="similarity">
    <text evidence="4 13">Belongs to the glycosyltransferase 31 family.</text>
</comment>
<evidence type="ECO:0000256" key="7">
    <source>
        <dbReference type="ARBA" id="ARBA00022692"/>
    </source>
</evidence>
<evidence type="ECO:0000256" key="8">
    <source>
        <dbReference type="ARBA" id="ARBA00022968"/>
    </source>
</evidence>
<accession>A0AAP0AUL8</accession>
<dbReference type="EC" id="2.4.1.-" evidence="13"/>
<keyword evidence="12 13" id="KW-0464">Manganese</keyword>
<evidence type="ECO:0000313" key="16">
    <source>
        <dbReference type="Proteomes" id="UP001418222"/>
    </source>
</evidence>
<dbReference type="Proteomes" id="UP001418222">
    <property type="component" value="Unassembled WGS sequence"/>
</dbReference>
<dbReference type="Pfam" id="PF01762">
    <property type="entry name" value="Galactosyl_T"/>
    <property type="match status" value="1"/>
</dbReference>
<organism evidence="15 16">
    <name type="scientific">Platanthera zijinensis</name>
    <dbReference type="NCBI Taxonomy" id="2320716"/>
    <lineage>
        <taxon>Eukaryota</taxon>
        <taxon>Viridiplantae</taxon>
        <taxon>Streptophyta</taxon>
        <taxon>Embryophyta</taxon>
        <taxon>Tracheophyta</taxon>
        <taxon>Spermatophyta</taxon>
        <taxon>Magnoliopsida</taxon>
        <taxon>Liliopsida</taxon>
        <taxon>Asparagales</taxon>
        <taxon>Orchidaceae</taxon>
        <taxon>Orchidoideae</taxon>
        <taxon>Orchideae</taxon>
        <taxon>Orchidinae</taxon>
        <taxon>Platanthera</taxon>
    </lineage>
</organism>
<dbReference type="GO" id="GO:0000139">
    <property type="term" value="C:Golgi membrane"/>
    <property type="evidence" value="ECO:0007669"/>
    <property type="project" value="UniProtKB-SubCell"/>
</dbReference>
<comment type="caution">
    <text evidence="15">The sequence shown here is derived from an EMBL/GenBank/DDBJ whole genome shotgun (WGS) entry which is preliminary data.</text>
</comment>
<sequence length="412" mass="46657">MPSMPAARHQREIGGVPMRVVCLLCVSCFCLGVFSVNRIWSVQELTKANVASNKGRYTRRYLGGYLNCERKETSFPAGDIHGQVSNAHDIVMNLDKDISNIEMQLAVARAAKERDDKSFQNDMSSHGRPSNKRPEVFFVMGIMTAFSSRKRRDSIRDTWRPQGHILRRLEKEKGIVVRFVVGHRILFSFCSSTPGGVLDRAIDAEEEQHQDFLRLNHVEGYHELSSKTQIYFSAAVAQWDADFYIKVDDDVHVNLGVLASNLARYRSKPRVYIGCMKSGPVLAKQGVKYHEPEYWKFGEEGNKYFRHATGQVYAISKDLATYISVNRHILHKYANEDVSLGSWFIGLDVEYIDERSLCCGTPPDCEWKAQAGNACAASFDWSCSGICKSVERMEEVHQRCGAGEETIWQGAF</sequence>
<dbReference type="Gene3D" id="3.90.550.50">
    <property type="match status" value="1"/>
</dbReference>
<dbReference type="AlphaFoldDB" id="A0AAP0AUL8"/>
<keyword evidence="11" id="KW-0472">Membrane</keyword>
<evidence type="ECO:0000256" key="1">
    <source>
        <dbReference type="ARBA" id="ARBA00001936"/>
    </source>
</evidence>